<dbReference type="PANTHER" id="PTHR34860:SF6">
    <property type="entry name" value="REPRESSOR-LIKE PROTEIN SSO7C3"/>
    <property type="match status" value="1"/>
</dbReference>
<protein>
    <submittedName>
        <fullName evidence="3">Looped-hinge helix DNA binding domain-containing protein, AbrB family</fullName>
    </submittedName>
</protein>
<proteinExistence type="predicted"/>
<feature type="domain" description="SpoVT-AbrB" evidence="2">
    <location>
        <begin position="3"/>
        <end position="48"/>
    </location>
</feature>
<dbReference type="InterPro" id="IPR007159">
    <property type="entry name" value="SpoVT-AbrB_dom"/>
</dbReference>
<dbReference type="NCBIfam" id="TIGR01439">
    <property type="entry name" value="lp_hng_hel_AbrB"/>
    <property type="match status" value="1"/>
</dbReference>
<dbReference type="Proteomes" id="UP000198528">
    <property type="component" value="Unassembled WGS sequence"/>
</dbReference>
<dbReference type="SMART" id="SM00966">
    <property type="entry name" value="SpoVT_AbrB"/>
    <property type="match status" value="1"/>
</dbReference>
<organism evidence="3 4">
    <name type="scientific">Parafannyhessea umbonata</name>
    <dbReference type="NCBI Taxonomy" id="604330"/>
    <lineage>
        <taxon>Bacteria</taxon>
        <taxon>Bacillati</taxon>
        <taxon>Actinomycetota</taxon>
        <taxon>Coriobacteriia</taxon>
        <taxon>Coriobacteriales</taxon>
        <taxon>Atopobiaceae</taxon>
        <taxon>Parafannyhessea</taxon>
    </lineage>
</organism>
<evidence type="ECO:0000259" key="2">
    <source>
        <dbReference type="PROSITE" id="PS51740"/>
    </source>
</evidence>
<keyword evidence="1" id="KW-0238">DNA-binding</keyword>
<dbReference type="Pfam" id="PF04014">
    <property type="entry name" value="MazE_antitoxin"/>
    <property type="match status" value="1"/>
</dbReference>
<dbReference type="RefSeq" id="WP_090847607.1">
    <property type="nucleotide sequence ID" value="NZ_FMZL01000027.1"/>
</dbReference>
<dbReference type="SUPFAM" id="SSF89447">
    <property type="entry name" value="AbrB/MazE/MraZ-like"/>
    <property type="match status" value="1"/>
</dbReference>
<name>A0A1G6MZP4_9ACTN</name>
<dbReference type="EMBL" id="FMZL01000027">
    <property type="protein sequence ID" value="SDC61040.1"/>
    <property type="molecule type" value="Genomic_DNA"/>
</dbReference>
<keyword evidence="4" id="KW-1185">Reference proteome</keyword>
<evidence type="ECO:0000313" key="4">
    <source>
        <dbReference type="Proteomes" id="UP000198528"/>
    </source>
</evidence>
<dbReference type="InterPro" id="IPR052975">
    <property type="entry name" value="Repressor-like_regulatory"/>
</dbReference>
<sequence>MSSEVLAVSSKGQVVLPAKLRKRLSIESGDRLAVYTSGDVIMLKKIDMPKEEDFKSHLDEAQAWAKSVGYKESDIDDAIAAVRSRKRA</sequence>
<evidence type="ECO:0000256" key="1">
    <source>
        <dbReference type="PROSITE-ProRule" id="PRU01076"/>
    </source>
</evidence>
<dbReference type="Gene3D" id="2.10.260.10">
    <property type="match status" value="1"/>
</dbReference>
<dbReference type="InterPro" id="IPR037914">
    <property type="entry name" value="SpoVT-AbrB_sf"/>
</dbReference>
<gene>
    <name evidence="3" type="ORF">SAMN04487824_12711</name>
</gene>
<reference evidence="4" key="1">
    <citation type="submission" date="2016-10" db="EMBL/GenBank/DDBJ databases">
        <authorList>
            <person name="Varghese N."/>
            <person name="Submissions S."/>
        </authorList>
    </citation>
    <scope>NUCLEOTIDE SEQUENCE [LARGE SCALE GENOMIC DNA]</scope>
    <source>
        <strain evidence="4">DSM 22619</strain>
    </source>
</reference>
<dbReference type="AlphaFoldDB" id="A0A1G6MZP4"/>
<accession>A0A1G6MZP4</accession>
<evidence type="ECO:0000313" key="3">
    <source>
        <dbReference type="EMBL" id="SDC61040.1"/>
    </source>
</evidence>
<dbReference type="PANTHER" id="PTHR34860">
    <property type="entry name" value="REPRESSOR-LIKE PROTEIN SSO7C3"/>
    <property type="match status" value="1"/>
</dbReference>
<dbReference type="GO" id="GO:0003677">
    <property type="term" value="F:DNA binding"/>
    <property type="evidence" value="ECO:0007669"/>
    <property type="project" value="UniProtKB-UniRule"/>
</dbReference>
<dbReference type="PROSITE" id="PS51740">
    <property type="entry name" value="SPOVT_ABRB"/>
    <property type="match status" value="1"/>
</dbReference>